<dbReference type="EC" id="4.2.3.-" evidence="2"/>
<keyword evidence="2" id="KW-0460">Magnesium</keyword>
<keyword evidence="4" id="KW-1185">Reference proteome</keyword>
<dbReference type="SFLD" id="SFLDG01020">
    <property type="entry name" value="Terpene_Cyclase_Like_2"/>
    <property type="match status" value="1"/>
</dbReference>
<dbReference type="SUPFAM" id="SSF48576">
    <property type="entry name" value="Terpenoid synthases"/>
    <property type="match status" value="1"/>
</dbReference>
<dbReference type="GO" id="GO:0010333">
    <property type="term" value="F:terpene synthase activity"/>
    <property type="evidence" value="ECO:0007669"/>
    <property type="project" value="InterPro"/>
</dbReference>
<gene>
    <name evidence="3" type="ORF">FCI23_26175</name>
</gene>
<sequence length="342" mass="37956">MMTHVALASISIPFPGRISPDAGQARCHTIEWLREFGLLDGDTAIAEYDALQLERLTAFFYPDAVGTDLDLGTDANGWVFVFDDQFDGPSGQRPETVARLVDTITRIMDETKPPLGTAPAALADSFRDLWLRATDGRPALWRHRFREHWADYLRAYHWEAVNRTAGDPPGLFAFLRARRDSIGVQTCLDLVERCGGYTLPDEVHAAFPLAAMRQLTEEVVIFVNDIVSLDKELAAGDVNNSVLVLRHEQDCTLPQAAHRVAAMANTRVERFQQLAARLATASFPPVMRANLDHYVDGMRNIMRGNLDWSLETSRYGDAGIAAVSGGRQRPWANLIILPAQGS</sequence>
<comment type="cofactor">
    <cofactor evidence="2">
        <name>Mg(2+)</name>
        <dbReference type="ChEBI" id="CHEBI:18420"/>
    </cofactor>
</comment>
<keyword evidence="1 2" id="KW-0456">Lyase</keyword>
<name>A0A4U0SIC1_9ACTN</name>
<proteinExistence type="inferred from homology"/>
<dbReference type="InterPro" id="IPR008949">
    <property type="entry name" value="Isoprenoid_synthase_dom_sf"/>
</dbReference>
<comment type="similarity">
    <text evidence="2">Belongs to the terpene synthase family.</text>
</comment>
<reference evidence="3 4" key="1">
    <citation type="submission" date="2019-04" db="EMBL/GenBank/DDBJ databases">
        <title>Streptomyces oryziradicis sp. nov., a novel actinomycete isolated from rhizosphere soil of rice (Oryza sativa L.).</title>
        <authorList>
            <person name="Li C."/>
        </authorList>
    </citation>
    <scope>NUCLEOTIDE SEQUENCE [LARGE SCALE GENOMIC DNA]</scope>
    <source>
        <strain evidence="3 4">NEAU-C40</strain>
    </source>
</reference>
<evidence type="ECO:0000313" key="4">
    <source>
        <dbReference type="Proteomes" id="UP000305778"/>
    </source>
</evidence>
<dbReference type="InterPro" id="IPR048128">
    <property type="entry name" value="Isoafr/prist_syn"/>
</dbReference>
<comment type="caution">
    <text evidence="3">The sequence shown here is derived from an EMBL/GenBank/DDBJ whole genome shotgun (WGS) entry which is preliminary data.</text>
</comment>
<organism evidence="3 4">
    <name type="scientific">Actinacidiphila oryziradicis</name>
    <dbReference type="NCBI Taxonomy" id="2571141"/>
    <lineage>
        <taxon>Bacteria</taxon>
        <taxon>Bacillati</taxon>
        <taxon>Actinomycetota</taxon>
        <taxon>Actinomycetes</taxon>
        <taxon>Kitasatosporales</taxon>
        <taxon>Streptomycetaceae</taxon>
        <taxon>Actinacidiphila</taxon>
    </lineage>
</organism>
<dbReference type="GO" id="GO:0046872">
    <property type="term" value="F:metal ion binding"/>
    <property type="evidence" value="ECO:0007669"/>
    <property type="project" value="UniProtKB-KW"/>
</dbReference>
<dbReference type="PANTHER" id="PTHR35201:SF4">
    <property type="entry name" value="BETA-PINACENE SYNTHASE-RELATED"/>
    <property type="match status" value="1"/>
</dbReference>
<dbReference type="SFLD" id="SFLDS00005">
    <property type="entry name" value="Isoprenoid_Synthase_Type_I"/>
    <property type="match status" value="1"/>
</dbReference>
<dbReference type="NCBIfam" id="NF041624">
    <property type="entry name" value="isoafr_syn"/>
    <property type="match status" value="1"/>
</dbReference>
<keyword evidence="2" id="KW-0479">Metal-binding</keyword>
<accession>A0A4U0SIC1</accession>
<dbReference type="InterPro" id="IPR034686">
    <property type="entry name" value="Terpene_cyclase-like_2"/>
</dbReference>
<dbReference type="Pfam" id="PF19086">
    <property type="entry name" value="Terpene_syn_C_2"/>
    <property type="match status" value="1"/>
</dbReference>
<protein>
    <recommendedName>
        <fullName evidence="2">Terpene synthase</fullName>
        <ecNumber evidence="2">4.2.3.-</ecNumber>
    </recommendedName>
</protein>
<evidence type="ECO:0000256" key="1">
    <source>
        <dbReference type="ARBA" id="ARBA00023239"/>
    </source>
</evidence>
<dbReference type="AlphaFoldDB" id="A0A4U0SIC1"/>
<dbReference type="RefSeq" id="WP_169316945.1">
    <property type="nucleotide sequence ID" value="NZ_SUMC01000027.1"/>
</dbReference>
<evidence type="ECO:0000313" key="3">
    <source>
        <dbReference type="EMBL" id="TKA08843.1"/>
    </source>
</evidence>
<dbReference type="Proteomes" id="UP000305778">
    <property type="component" value="Unassembled WGS sequence"/>
</dbReference>
<dbReference type="PANTHER" id="PTHR35201">
    <property type="entry name" value="TERPENE SYNTHASE"/>
    <property type="match status" value="1"/>
</dbReference>
<evidence type="ECO:0000256" key="2">
    <source>
        <dbReference type="RuleBase" id="RU366034"/>
    </source>
</evidence>
<dbReference type="Gene3D" id="1.10.600.10">
    <property type="entry name" value="Farnesyl Diphosphate Synthase"/>
    <property type="match status" value="1"/>
</dbReference>
<dbReference type="EMBL" id="SUMC01000027">
    <property type="protein sequence ID" value="TKA08843.1"/>
    <property type="molecule type" value="Genomic_DNA"/>
</dbReference>